<dbReference type="KEGG" id="egr:104439378"/>
<dbReference type="InterPro" id="IPR036047">
    <property type="entry name" value="F-box-like_dom_sf"/>
</dbReference>
<evidence type="ECO:0000259" key="1">
    <source>
        <dbReference type="PROSITE" id="PS50181"/>
    </source>
</evidence>
<dbReference type="NCBIfam" id="TIGR01640">
    <property type="entry name" value="F_box_assoc_1"/>
    <property type="match status" value="1"/>
</dbReference>
<sequence>MASLSSIFPCNVVVEILAYLPARSLARFRCVSKSWRSLLSEKYFLTMWLNRSGTSLLVVPLEWDIRDKCSLVFENVSIGRENLRLPVGNDWVSLSVVGSSSDGALICLTGLSFVRRNASKLAVILWSPFTGEVKTLSHHDYIYCHERPLCAESQAQGYSSGCCVRYHVHGFGYAPNARDYKIVRITYSRGVARRAVASIRPSNVEVYSLGRDKWTSLGRPNFTRTIRGNSRAFINGAAHWLAAPREDAPYNSIVAFGMEEESFKQVMRLPRKRNISQYSLHSRGKATLAVSCGSLALIAFTIWDREVCGIWVMKEYGVASSWTKQHHIVLPIGLTCRAALGLTGNGKIVLRMVDESLVCCDLGDKQISEVGIGGEGTESSFDVIDLGRGNPSLRNQVGGGSPLTMLNPR</sequence>
<dbReference type="SUPFAM" id="SSF81383">
    <property type="entry name" value="F-box domain"/>
    <property type="match status" value="1"/>
</dbReference>
<dbReference type="Pfam" id="PF00646">
    <property type="entry name" value="F-box"/>
    <property type="match status" value="1"/>
</dbReference>
<dbReference type="InParanoid" id="A0A059CQK2"/>
<dbReference type="PANTHER" id="PTHR31672:SF13">
    <property type="entry name" value="F-BOX PROTEIN CPR30-LIKE"/>
    <property type="match status" value="1"/>
</dbReference>
<dbReference type="PROSITE" id="PS50181">
    <property type="entry name" value="FBOX"/>
    <property type="match status" value="1"/>
</dbReference>
<dbReference type="AlphaFoldDB" id="A0A059CQK2"/>
<dbReference type="EMBL" id="KK198755">
    <property type="protein sequence ID" value="KCW80431.1"/>
    <property type="molecule type" value="Genomic_DNA"/>
</dbReference>
<dbReference type="InterPro" id="IPR006527">
    <property type="entry name" value="F-box-assoc_dom_typ1"/>
</dbReference>
<reference evidence="2" key="1">
    <citation type="submission" date="2013-07" db="EMBL/GenBank/DDBJ databases">
        <title>The genome of Eucalyptus grandis.</title>
        <authorList>
            <person name="Schmutz J."/>
            <person name="Hayes R."/>
            <person name="Myburg A."/>
            <person name="Tuskan G."/>
            <person name="Grattapaglia D."/>
            <person name="Rokhsar D.S."/>
        </authorList>
    </citation>
    <scope>NUCLEOTIDE SEQUENCE</scope>
    <source>
        <tissue evidence="2">Leaf extractions</tissue>
    </source>
</reference>
<dbReference type="STRING" id="71139.A0A059CQK2"/>
<organism evidence="2">
    <name type="scientific">Eucalyptus grandis</name>
    <name type="common">Flooded gum</name>
    <dbReference type="NCBI Taxonomy" id="71139"/>
    <lineage>
        <taxon>Eukaryota</taxon>
        <taxon>Viridiplantae</taxon>
        <taxon>Streptophyta</taxon>
        <taxon>Embryophyta</taxon>
        <taxon>Tracheophyta</taxon>
        <taxon>Spermatophyta</taxon>
        <taxon>Magnoliopsida</taxon>
        <taxon>eudicotyledons</taxon>
        <taxon>Gunneridae</taxon>
        <taxon>Pentapetalae</taxon>
        <taxon>rosids</taxon>
        <taxon>malvids</taxon>
        <taxon>Myrtales</taxon>
        <taxon>Myrtaceae</taxon>
        <taxon>Myrtoideae</taxon>
        <taxon>Eucalypteae</taxon>
        <taxon>Eucalyptus</taxon>
    </lineage>
</organism>
<dbReference type="Pfam" id="PF07734">
    <property type="entry name" value="FBA_1"/>
    <property type="match status" value="1"/>
</dbReference>
<evidence type="ECO:0000313" key="2">
    <source>
        <dbReference type="EMBL" id="KCW80431.1"/>
    </source>
</evidence>
<dbReference type="InterPro" id="IPR001810">
    <property type="entry name" value="F-box_dom"/>
</dbReference>
<dbReference type="SMART" id="SM00256">
    <property type="entry name" value="FBOX"/>
    <property type="match status" value="1"/>
</dbReference>
<gene>
    <name evidence="2" type="ORF">EUGRSUZ_C01782</name>
</gene>
<proteinExistence type="predicted"/>
<dbReference type="InterPro" id="IPR050796">
    <property type="entry name" value="SCF_F-box_component"/>
</dbReference>
<dbReference type="OrthoDB" id="5314306at2759"/>
<dbReference type="OMA" id="HERPLCA"/>
<dbReference type="PANTHER" id="PTHR31672">
    <property type="entry name" value="BNACNNG10540D PROTEIN"/>
    <property type="match status" value="1"/>
</dbReference>
<name>A0A059CQK2_EUCGR</name>
<dbReference type="Gene3D" id="1.20.1280.50">
    <property type="match status" value="1"/>
</dbReference>
<dbReference type="InterPro" id="IPR017451">
    <property type="entry name" value="F-box-assoc_interact_dom"/>
</dbReference>
<dbReference type="CDD" id="cd22157">
    <property type="entry name" value="F-box_AtFBW1-like"/>
    <property type="match status" value="1"/>
</dbReference>
<feature type="domain" description="F-box" evidence="1">
    <location>
        <begin position="2"/>
        <end position="51"/>
    </location>
</feature>
<dbReference type="Gramene" id="KCW80431">
    <property type="protein sequence ID" value="KCW80431"/>
    <property type="gene ID" value="EUGRSUZ_C01782"/>
</dbReference>
<protein>
    <recommendedName>
        <fullName evidence="1">F-box domain-containing protein</fullName>
    </recommendedName>
</protein>
<accession>A0A059CQK2</accession>